<reference evidence="2 3" key="1">
    <citation type="submission" date="2024-01" db="EMBL/GenBank/DDBJ databases">
        <title>A draft genome for a cacao thread blight-causing isolate of Paramarasmius palmivorus.</title>
        <authorList>
            <person name="Baruah I.K."/>
            <person name="Bukari Y."/>
            <person name="Amoako-Attah I."/>
            <person name="Meinhardt L.W."/>
            <person name="Bailey B.A."/>
            <person name="Cohen S.P."/>
        </authorList>
    </citation>
    <scope>NUCLEOTIDE SEQUENCE [LARGE SCALE GENOMIC DNA]</scope>
    <source>
        <strain evidence="2 3">GH-12</strain>
    </source>
</reference>
<dbReference type="Gene3D" id="1.20.1280.50">
    <property type="match status" value="1"/>
</dbReference>
<comment type="caution">
    <text evidence="2">The sequence shown here is derived from an EMBL/GenBank/DDBJ whole genome shotgun (WGS) entry which is preliminary data.</text>
</comment>
<accession>A0AAW0CFB7</accession>
<sequence>MPNSLSQRPSSSGAAYLGCAPESHNQRHLSEEPFSHAESSTSSRTSSAADAPELSRSMTDDGITPATSSPSSVDHCIWVEWFSEFSENIEEPDPTDTLEPHVLSAPDLDHSSSTTLPLCTRLSTEEIAVHRLPNELLTLIFEQGSCFASPRMFEPKYPPIPVQPVNTISFMMNVLHVCHRWREVAVHTPALWTSLLVARPKCLDPEKLLDLKDFQKPMDWVAKAIKRSQDLPLDVTIDCSTIAPVPAIKQLIPESHRWRSLSIIVPCIQSLPLVLSSLRDVDAPILENLEITANKLHTDRDLILEDLPPFLNSTPKLTHVRLNRAHLQWDAKPLHQLTTLELRFIVWPDYHEFRHLLLHSPTLENLVLHFDDNAFMSLDRQGRAPIPIPCLRSLELRFFYEGSQNVVPLIQLFSIPTLESLILKDFSCADWCRVLPYFRSYAASYPALRALTLSNIKGLIYVDSSTIRAFPHLEKLSLINVYSNAFSRLLLDERTRDGYNALVWPKLHTLTIEKDKDAKMELVQSAIAARLTIGRPIKRLVLDQQLLEESPETTEWLRQFTCLENAAYARI</sequence>
<dbReference type="Proteomes" id="UP001383192">
    <property type="component" value="Unassembled WGS sequence"/>
</dbReference>
<feature type="region of interest" description="Disordered" evidence="1">
    <location>
        <begin position="1"/>
        <end position="71"/>
    </location>
</feature>
<dbReference type="SUPFAM" id="SSF52047">
    <property type="entry name" value="RNI-like"/>
    <property type="match status" value="1"/>
</dbReference>
<feature type="compositionally biased region" description="Polar residues" evidence="1">
    <location>
        <begin position="1"/>
        <end position="13"/>
    </location>
</feature>
<evidence type="ECO:0000256" key="1">
    <source>
        <dbReference type="SAM" id="MobiDB-lite"/>
    </source>
</evidence>
<dbReference type="EMBL" id="JAYKXP010000044">
    <property type="protein sequence ID" value="KAK7037781.1"/>
    <property type="molecule type" value="Genomic_DNA"/>
</dbReference>
<dbReference type="Gene3D" id="3.80.10.10">
    <property type="entry name" value="Ribonuclease Inhibitor"/>
    <property type="match status" value="1"/>
</dbReference>
<protein>
    <recommendedName>
        <fullName evidence="4">F-box domain-containing protein</fullName>
    </recommendedName>
</protein>
<feature type="compositionally biased region" description="Low complexity" evidence="1">
    <location>
        <begin position="36"/>
        <end position="51"/>
    </location>
</feature>
<dbReference type="AlphaFoldDB" id="A0AAW0CFB7"/>
<organism evidence="2 3">
    <name type="scientific">Paramarasmius palmivorus</name>
    <dbReference type="NCBI Taxonomy" id="297713"/>
    <lineage>
        <taxon>Eukaryota</taxon>
        <taxon>Fungi</taxon>
        <taxon>Dikarya</taxon>
        <taxon>Basidiomycota</taxon>
        <taxon>Agaricomycotina</taxon>
        <taxon>Agaricomycetes</taxon>
        <taxon>Agaricomycetidae</taxon>
        <taxon>Agaricales</taxon>
        <taxon>Marasmiineae</taxon>
        <taxon>Marasmiaceae</taxon>
        <taxon>Paramarasmius</taxon>
    </lineage>
</organism>
<dbReference type="InterPro" id="IPR032675">
    <property type="entry name" value="LRR_dom_sf"/>
</dbReference>
<feature type="compositionally biased region" description="Basic and acidic residues" evidence="1">
    <location>
        <begin position="24"/>
        <end position="35"/>
    </location>
</feature>
<name>A0AAW0CFB7_9AGAR</name>
<proteinExistence type="predicted"/>
<evidence type="ECO:0000313" key="2">
    <source>
        <dbReference type="EMBL" id="KAK7037781.1"/>
    </source>
</evidence>
<dbReference type="PANTHER" id="PTHR38926">
    <property type="entry name" value="F-BOX DOMAIN CONTAINING PROTEIN, EXPRESSED"/>
    <property type="match status" value="1"/>
</dbReference>
<dbReference type="PANTHER" id="PTHR38926:SF5">
    <property type="entry name" value="F-BOX AND LEUCINE-RICH REPEAT PROTEIN 6"/>
    <property type="match status" value="1"/>
</dbReference>
<evidence type="ECO:0008006" key="4">
    <source>
        <dbReference type="Google" id="ProtNLM"/>
    </source>
</evidence>
<evidence type="ECO:0000313" key="3">
    <source>
        <dbReference type="Proteomes" id="UP001383192"/>
    </source>
</evidence>
<gene>
    <name evidence="2" type="ORF">VNI00_010742</name>
</gene>
<keyword evidence="3" id="KW-1185">Reference proteome</keyword>